<dbReference type="Proteomes" id="UP001294444">
    <property type="component" value="Unassembled WGS sequence"/>
</dbReference>
<comment type="caution">
    <text evidence="1">The sequence shown here is derived from an EMBL/GenBank/DDBJ whole genome shotgun (WGS) entry which is preliminary data.</text>
</comment>
<accession>A0AAJ4XKR2</accession>
<protein>
    <submittedName>
        <fullName evidence="1">Uncharacterized protein</fullName>
    </submittedName>
</protein>
<evidence type="ECO:0000313" key="2">
    <source>
        <dbReference type="Proteomes" id="UP001294444"/>
    </source>
</evidence>
<evidence type="ECO:0000313" key="1">
    <source>
        <dbReference type="EMBL" id="SNX84154.1"/>
    </source>
</evidence>
<dbReference type="AlphaFoldDB" id="A0AAJ4XKR2"/>
<reference evidence="1" key="1">
    <citation type="submission" date="2023-10" db="EMBL/GenBank/DDBJ databases">
        <authorList>
            <person name="Guldener U."/>
        </authorList>
    </citation>
    <scope>NUCLEOTIDE SEQUENCE</scope>
    <source>
        <strain evidence="1">Mp4</strain>
    </source>
</reference>
<name>A0AAJ4XKR2_9BASI</name>
<gene>
    <name evidence="1" type="ORF">MEPE_02862</name>
</gene>
<dbReference type="EMBL" id="OAPG01000005">
    <property type="protein sequence ID" value="SNX84154.1"/>
    <property type="molecule type" value="Genomic_DNA"/>
</dbReference>
<proteinExistence type="predicted"/>
<sequence length="226" mass="24379">MWELNKAAIDLVRPGSPTQLQCHSMRSVSPSRQDDVLLQSPVVAQYWLMHARLSHLPDERNDNKATLDRGYCHLAFSSVQLSLSRCLLNRAAARVEPFRVPGSQALHASASASASATATATATAYPPKQSSRPVSLISTLSIETGNPGPVARLFASFEGHANSLMLSACDLSLLLGFLCVCECVCVCVYMHVSAAVVLSILTVSSFLSTLLRSHPKVRRAHLVDPL</sequence>
<organism evidence="1 2">
    <name type="scientific">Melanopsichium pennsylvanicum</name>
    <dbReference type="NCBI Taxonomy" id="63383"/>
    <lineage>
        <taxon>Eukaryota</taxon>
        <taxon>Fungi</taxon>
        <taxon>Dikarya</taxon>
        <taxon>Basidiomycota</taxon>
        <taxon>Ustilaginomycotina</taxon>
        <taxon>Ustilaginomycetes</taxon>
        <taxon>Ustilaginales</taxon>
        <taxon>Ustilaginaceae</taxon>
        <taxon>Melanopsichium</taxon>
    </lineage>
</organism>
<keyword evidence="2" id="KW-1185">Reference proteome</keyword>